<accession>A0A381W717</accession>
<proteinExistence type="predicted"/>
<dbReference type="EMBL" id="UINC01010748">
    <property type="protein sequence ID" value="SVA47703.1"/>
    <property type="molecule type" value="Genomic_DNA"/>
</dbReference>
<name>A0A381W717_9ZZZZ</name>
<evidence type="ECO:0000313" key="1">
    <source>
        <dbReference type="EMBL" id="SVA47703.1"/>
    </source>
</evidence>
<sequence length="72" mass="8538">MLKETRSEKNQSAIDNESQQAYQTLVDWVKTVPNTIDELKKNGTEDDLRKYQIQIKMVLDKLKEIQQELRND</sequence>
<organism evidence="1">
    <name type="scientific">marine metagenome</name>
    <dbReference type="NCBI Taxonomy" id="408172"/>
    <lineage>
        <taxon>unclassified sequences</taxon>
        <taxon>metagenomes</taxon>
        <taxon>ecological metagenomes</taxon>
    </lineage>
</organism>
<dbReference type="AlphaFoldDB" id="A0A381W717"/>
<reference evidence="1" key="1">
    <citation type="submission" date="2018-05" db="EMBL/GenBank/DDBJ databases">
        <authorList>
            <person name="Lanie J.A."/>
            <person name="Ng W.-L."/>
            <person name="Kazmierczak K.M."/>
            <person name="Andrzejewski T.M."/>
            <person name="Davidsen T.M."/>
            <person name="Wayne K.J."/>
            <person name="Tettelin H."/>
            <person name="Glass J.I."/>
            <person name="Rusch D."/>
            <person name="Podicherti R."/>
            <person name="Tsui H.-C.T."/>
            <person name="Winkler M.E."/>
        </authorList>
    </citation>
    <scope>NUCLEOTIDE SEQUENCE</scope>
</reference>
<gene>
    <name evidence="1" type="ORF">METZ01_LOCUS100557</name>
</gene>
<protein>
    <submittedName>
        <fullName evidence="1">Uncharacterized protein</fullName>
    </submittedName>
</protein>